<keyword evidence="1" id="KW-0472">Membrane</keyword>
<dbReference type="KEGG" id="mri:Mal4_07190"/>
<name>A0A517Z1T8_9PLAN</name>
<feature type="transmembrane region" description="Helical" evidence="1">
    <location>
        <begin position="384"/>
        <end position="406"/>
    </location>
</feature>
<keyword evidence="4" id="KW-1185">Reference proteome</keyword>
<keyword evidence="1" id="KW-1133">Transmembrane helix</keyword>
<dbReference type="RefSeq" id="WP_145367094.1">
    <property type="nucleotide sequence ID" value="NZ_CP036275.1"/>
</dbReference>
<dbReference type="EMBL" id="CP036275">
    <property type="protein sequence ID" value="QDU36433.1"/>
    <property type="molecule type" value="Genomic_DNA"/>
</dbReference>
<evidence type="ECO:0000313" key="3">
    <source>
        <dbReference type="EMBL" id="QDU36433.1"/>
    </source>
</evidence>
<feature type="transmembrane region" description="Helical" evidence="1">
    <location>
        <begin position="413"/>
        <end position="435"/>
    </location>
</feature>
<sequence precursor="true">MRLRPLLLIVVALALVPVCPRRASAIGDESTTRQEDIVATISSRWVGCSHGGYYPIRIRLANRGTDRVLTFRFERQHQQVPEVRKTVEVPQNATVQFTLLVPCVSMDTYGVLKTYEAGREIEGFRRSISLPEDGQQGLPRPSLLVISPSQVDCDRFEDAANHIAVTRSMTATTHWGWGYSGGTTSHEVIDPTMLPDEWLAYSGVDLVAISLQTLAGLEAPERAALGKWVQTGGTLIAYEVGNDDAGRSRVAELLGLAPDGGIAGWQPSDAGLRQRITPIDPAAAGMPGYSPGGTGMGEEQVQSAFNAGFAWDQDAFATRDFLLGQVIAFAESPFPGSPHDWHWLLSTIGPERLNWQDRHGISARAPSEKFLEFLIPSVRSVPTVSFLVLITLFSLVIGPVNYFWLWRARRLQLLLLTIPVLAFGTSLALFAYSSIAHGFSTRSRVRSVTVLDQPGRTAVTISRIAMYSGLAPSGGLEFSQDTAVYPIWPPDHEFDSAETDWTEFQRLSSGWLRSRTRTQFLTVAHRDERGRLTVSESTADGMTIENGLEWPLEALIVADEQGRLFFGSEIPAGASATLQPIQPEHRGVIREAVDAYPLEVPAQFDGDTIEFGMTARYFGGWQPVEADYSKSVAEQALAQLKSDTPPAGTYWALLGDEAPVDLGMERTRAEAGLHVLIGYHQ</sequence>
<accession>A0A517Z1T8</accession>
<reference evidence="3 4" key="1">
    <citation type="submission" date="2019-02" db="EMBL/GenBank/DDBJ databases">
        <title>Deep-cultivation of Planctomycetes and their phenomic and genomic characterization uncovers novel biology.</title>
        <authorList>
            <person name="Wiegand S."/>
            <person name="Jogler M."/>
            <person name="Boedeker C."/>
            <person name="Pinto D."/>
            <person name="Vollmers J."/>
            <person name="Rivas-Marin E."/>
            <person name="Kohn T."/>
            <person name="Peeters S.H."/>
            <person name="Heuer A."/>
            <person name="Rast P."/>
            <person name="Oberbeckmann S."/>
            <person name="Bunk B."/>
            <person name="Jeske O."/>
            <person name="Meyerdierks A."/>
            <person name="Storesund J.E."/>
            <person name="Kallscheuer N."/>
            <person name="Luecker S."/>
            <person name="Lage O.M."/>
            <person name="Pohl T."/>
            <person name="Merkel B.J."/>
            <person name="Hornburger P."/>
            <person name="Mueller R.-W."/>
            <person name="Bruemmer F."/>
            <person name="Labrenz M."/>
            <person name="Spormann A.M."/>
            <person name="Op den Camp H."/>
            <person name="Overmann J."/>
            <person name="Amann R."/>
            <person name="Jetten M.S.M."/>
            <person name="Mascher T."/>
            <person name="Medema M.H."/>
            <person name="Devos D.P."/>
            <person name="Kaster A.-K."/>
            <person name="Ovreas L."/>
            <person name="Rohde M."/>
            <person name="Galperin M.Y."/>
            <person name="Jogler C."/>
        </authorList>
    </citation>
    <scope>NUCLEOTIDE SEQUENCE [LARGE SCALE GENOMIC DNA]</scope>
    <source>
        <strain evidence="3 4">Mal4</strain>
    </source>
</reference>
<keyword evidence="1" id="KW-0812">Transmembrane</keyword>
<organism evidence="3 4">
    <name type="scientific">Maioricimonas rarisocia</name>
    <dbReference type="NCBI Taxonomy" id="2528026"/>
    <lineage>
        <taxon>Bacteria</taxon>
        <taxon>Pseudomonadati</taxon>
        <taxon>Planctomycetota</taxon>
        <taxon>Planctomycetia</taxon>
        <taxon>Planctomycetales</taxon>
        <taxon>Planctomycetaceae</taxon>
        <taxon>Maioricimonas</taxon>
    </lineage>
</organism>
<evidence type="ECO:0000313" key="4">
    <source>
        <dbReference type="Proteomes" id="UP000320496"/>
    </source>
</evidence>
<evidence type="ECO:0000256" key="2">
    <source>
        <dbReference type="SAM" id="SignalP"/>
    </source>
</evidence>
<feature type="signal peptide" evidence="2">
    <location>
        <begin position="1"/>
        <end position="23"/>
    </location>
</feature>
<proteinExistence type="predicted"/>
<dbReference type="AlphaFoldDB" id="A0A517Z1T8"/>
<evidence type="ECO:0000256" key="1">
    <source>
        <dbReference type="SAM" id="Phobius"/>
    </source>
</evidence>
<keyword evidence="2" id="KW-0732">Signal</keyword>
<gene>
    <name evidence="3" type="ORF">Mal4_07190</name>
</gene>
<protein>
    <submittedName>
        <fullName evidence="3">Uncharacterized protein</fullName>
    </submittedName>
</protein>
<dbReference type="OrthoDB" id="269524at2"/>
<feature type="chain" id="PRO_5021737103" evidence="2">
    <location>
        <begin position="24"/>
        <end position="681"/>
    </location>
</feature>
<dbReference type="Proteomes" id="UP000320496">
    <property type="component" value="Chromosome"/>
</dbReference>